<dbReference type="AlphaFoldDB" id="A0A240U3L7"/>
<dbReference type="KEGG" id="acin:CBP34_10535"/>
<keyword evidence="2" id="KW-1185">Reference proteome</keyword>
<evidence type="ECO:0000313" key="2">
    <source>
        <dbReference type="Proteomes" id="UP000194432"/>
    </source>
</evidence>
<evidence type="ECO:0000313" key="1">
    <source>
        <dbReference type="EMBL" id="ART52007.1"/>
    </source>
</evidence>
<gene>
    <name evidence="1" type="ORF">CBP34_10535</name>
</gene>
<name>A0A240U3L7_9BURK</name>
<protein>
    <submittedName>
        <fullName evidence="1">Uncharacterized protein</fullName>
    </submittedName>
</protein>
<reference evidence="1 2" key="1">
    <citation type="submission" date="2017-05" db="EMBL/GenBank/DDBJ databases">
        <title>Polyphasic characterization of four soil-derived phenanthrene-degrading Acidovorax strains and proposal of Acidovorax phenanthrenivorans sp. nov.</title>
        <authorList>
            <person name="Singleton D.R."/>
            <person name="Lee J."/>
            <person name="Dickey A.N."/>
            <person name="Stroud A."/>
            <person name="Scholl E.H."/>
            <person name="Wright F.A."/>
            <person name="Aitken M.D."/>
        </authorList>
    </citation>
    <scope>NUCLEOTIDE SEQUENCE [LARGE SCALE GENOMIC DNA]</scope>
    <source>
        <strain evidence="1">NA3</strain>
    </source>
</reference>
<dbReference type="Proteomes" id="UP000194432">
    <property type="component" value="Chromosome 1"/>
</dbReference>
<sequence>MLRIRLPGDLRRCKSSPWQWPCLRFAPCISSRPAARRITALAQRRPDWIGKALVFPRALLPQVKARPELAQTGVYLL</sequence>
<accession>A0A240U3L7</accession>
<dbReference type="EMBL" id="CP021361">
    <property type="protein sequence ID" value="ART52007.1"/>
    <property type="molecule type" value="Genomic_DNA"/>
</dbReference>
<proteinExistence type="predicted"/>
<dbReference type="RefSeq" id="WP_094098007.1">
    <property type="nucleotide sequence ID" value="NZ_CP021361.1"/>
</dbReference>
<organism evidence="1 2">
    <name type="scientific">Acidovorax carolinensis</name>
    <dbReference type="NCBI Taxonomy" id="553814"/>
    <lineage>
        <taxon>Bacteria</taxon>
        <taxon>Pseudomonadati</taxon>
        <taxon>Pseudomonadota</taxon>
        <taxon>Betaproteobacteria</taxon>
        <taxon>Burkholderiales</taxon>
        <taxon>Comamonadaceae</taxon>
        <taxon>Acidovorax</taxon>
    </lineage>
</organism>